<dbReference type="Pfam" id="PF05573">
    <property type="entry name" value="NosL"/>
    <property type="match status" value="1"/>
</dbReference>
<organism evidence="1 2">
    <name type="scientific">Leptospira ellinghausenii</name>
    <dbReference type="NCBI Taxonomy" id="1917822"/>
    <lineage>
        <taxon>Bacteria</taxon>
        <taxon>Pseudomonadati</taxon>
        <taxon>Spirochaetota</taxon>
        <taxon>Spirochaetia</taxon>
        <taxon>Leptospirales</taxon>
        <taxon>Leptospiraceae</taxon>
        <taxon>Leptospira</taxon>
    </lineage>
</organism>
<dbReference type="AlphaFoldDB" id="A0A2P2DEK6"/>
<proteinExistence type="predicted"/>
<protein>
    <recommendedName>
        <fullName evidence="3">Accessory protein NosL</fullName>
    </recommendedName>
</protein>
<dbReference type="Proteomes" id="UP000245206">
    <property type="component" value="Unassembled WGS sequence"/>
</dbReference>
<dbReference type="PANTHER" id="PTHR41247">
    <property type="entry name" value="HTH-TYPE TRANSCRIPTIONAL REPRESSOR YCNK"/>
    <property type="match status" value="1"/>
</dbReference>
<sequence length="128" mass="14754">MWFNHQKLIFFVLTVVLCNCGEVKPESLTVGEKKCDHCSMSIVDMRFHTQVITYKGKRYHFDAIECADQFINQKQIKPKHIYVSNYLQSNEFLPKETAIIIQTNKIRSPMGGGLAAFKSHDDAIPFQN</sequence>
<comment type="caution">
    <text evidence="1">The sequence shown here is derived from an EMBL/GenBank/DDBJ whole genome shotgun (WGS) entry which is preliminary data.</text>
</comment>
<dbReference type="EMBL" id="BFAZ01000009">
    <property type="protein sequence ID" value="GBF43071.1"/>
    <property type="molecule type" value="Genomic_DNA"/>
</dbReference>
<name>A0A2P2DEK6_9LEPT</name>
<dbReference type="PANTHER" id="PTHR41247:SF1">
    <property type="entry name" value="HTH-TYPE TRANSCRIPTIONAL REPRESSOR YCNK"/>
    <property type="match status" value="1"/>
</dbReference>
<dbReference type="RefSeq" id="WP_108960065.1">
    <property type="nucleotide sequence ID" value="NZ_BFAZ01000009.1"/>
</dbReference>
<accession>A0A2P2DEK6</accession>
<dbReference type="OrthoDB" id="9792749at2"/>
<evidence type="ECO:0000313" key="2">
    <source>
        <dbReference type="Proteomes" id="UP000245206"/>
    </source>
</evidence>
<gene>
    <name evidence="1" type="ORF">LPTSP2_23670</name>
</gene>
<dbReference type="SUPFAM" id="SSF160387">
    <property type="entry name" value="NosL/MerB-like"/>
    <property type="match status" value="1"/>
</dbReference>
<reference evidence="2" key="1">
    <citation type="journal article" date="2019" name="Microbiol. Immunol.">
        <title>Molecular and phenotypic characterization of Leptospira johnsonii sp. nov., Leptospira ellinghausenii sp. nov. and Leptospira ryugenii sp. nov. isolated from soil and water in Japan.</title>
        <authorList>
            <person name="Masuzawa T."/>
            <person name="Saito M."/>
            <person name="Nakao R."/>
            <person name="Nikaido Y."/>
            <person name="Matsumoto M."/>
            <person name="Ogawa M."/>
            <person name="Yokoyama M."/>
            <person name="Hidaka Y."/>
            <person name="Tomita J."/>
            <person name="Sakakibara K."/>
            <person name="Suzuki K."/>
            <person name="Yasuda S."/>
            <person name="Sato H."/>
            <person name="Yamaguchi M."/>
            <person name="Yoshida S.I."/>
            <person name="Koizumi N."/>
            <person name="Kawamura Y."/>
        </authorList>
    </citation>
    <scope>NUCLEOTIDE SEQUENCE [LARGE SCALE GENOMIC DNA]</scope>
    <source>
        <strain evidence="2">E18</strain>
    </source>
</reference>
<evidence type="ECO:0000313" key="1">
    <source>
        <dbReference type="EMBL" id="GBF43071.1"/>
    </source>
</evidence>
<dbReference type="InterPro" id="IPR008719">
    <property type="entry name" value="N2O_reductase_NosL"/>
</dbReference>
<keyword evidence="2" id="KW-1185">Reference proteome</keyword>
<evidence type="ECO:0008006" key="3">
    <source>
        <dbReference type="Google" id="ProtNLM"/>
    </source>
</evidence>